<dbReference type="PANTHER" id="PTHR33048">
    <property type="entry name" value="PTH11-LIKE INTEGRAL MEMBRANE PROTEIN (AFU_ORTHOLOGUE AFUA_5G11245)"/>
    <property type="match status" value="1"/>
</dbReference>
<feature type="transmembrane region" description="Helical" evidence="6">
    <location>
        <begin position="136"/>
        <end position="158"/>
    </location>
</feature>
<evidence type="ECO:0000256" key="2">
    <source>
        <dbReference type="ARBA" id="ARBA00022692"/>
    </source>
</evidence>
<evidence type="ECO:0000313" key="8">
    <source>
        <dbReference type="EMBL" id="KAK8005958.1"/>
    </source>
</evidence>
<comment type="similarity">
    <text evidence="5">Belongs to the SAT4 family.</text>
</comment>
<feature type="transmembrane region" description="Helical" evidence="6">
    <location>
        <begin position="104"/>
        <end position="124"/>
    </location>
</feature>
<feature type="transmembrane region" description="Helical" evidence="6">
    <location>
        <begin position="222"/>
        <end position="242"/>
    </location>
</feature>
<evidence type="ECO:0000259" key="7">
    <source>
        <dbReference type="Pfam" id="PF20684"/>
    </source>
</evidence>
<evidence type="ECO:0000256" key="1">
    <source>
        <dbReference type="ARBA" id="ARBA00004141"/>
    </source>
</evidence>
<dbReference type="EMBL" id="JAQQWI010000017">
    <property type="protein sequence ID" value="KAK8005958.1"/>
    <property type="molecule type" value="Genomic_DNA"/>
</dbReference>
<dbReference type="Proteomes" id="UP001396898">
    <property type="component" value="Unassembled WGS sequence"/>
</dbReference>
<feature type="domain" description="Rhodopsin" evidence="7">
    <location>
        <begin position="37"/>
        <end position="282"/>
    </location>
</feature>
<comment type="caution">
    <text evidence="8">The sequence shown here is derived from an EMBL/GenBank/DDBJ whole genome shotgun (WGS) entry which is preliminary data.</text>
</comment>
<evidence type="ECO:0000313" key="9">
    <source>
        <dbReference type="Proteomes" id="UP001396898"/>
    </source>
</evidence>
<gene>
    <name evidence="8" type="ORF">PG991_012255</name>
</gene>
<proteinExistence type="inferred from homology"/>
<feature type="transmembrane region" description="Helical" evidence="6">
    <location>
        <begin position="53"/>
        <end position="74"/>
    </location>
</feature>
<protein>
    <submittedName>
        <fullName evidence="8">Chp3</fullName>
    </submittedName>
</protein>
<keyword evidence="9" id="KW-1185">Reference proteome</keyword>
<accession>A0ABR1R972</accession>
<keyword evidence="4 6" id="KW-0472">Membrane</keyword>
<evidence type="ECO:0000256" key="5">
    <source>
        <dbReference type="ARBA" id="ARBA00038359"/>
    </source>
</evidence>
<dbReference type="InterPro" id="IPR049326">
    <property type="entry name" value="Rhodopsin_dom_fungi"/>
</dbReference>
<dbReference type="Pfam" id="PF20684">
    <property type="entry name" value="Fung_rhodopsin"/>
    <property type="match status" value="1"/>
</dbReference>
<feature type="transmembrane region" description="Helical" evidence="6">
    <location>
        <begin position="257"/>
        <end position="281"/>
    </location>
</feature>
<dbReference type="InterPro" id="IPR052337">
    <property type="entry name" value="SAT4-like"/>
</dbReference>
<feature type="transmembrane region" description="Helical" evidence="6">
    <location>
        <begin position="20"/>
        <end position="41"/>
    </location>
</feature>
<evidence type="ECO:0000256" key="3">
    <source>
        <dbReference type="ARBA" id="ARBA00022989"/>
    </source>
</evidence>
<feature type="transmembrane region" description="Helical" evidence="6">
    <location>
        <begin position="191"/>
        <end position="210"/>
    </location>
</feature>
<keyword evidence="2 6" id="KW-0812">Transmembrane</keyword>
<reference evidence="8 9" key="1">
    <citation type="submission" date="2023-01" db="EMBL/GenBank/DDBJ databases">
        <title>Analysis of 21 Apiospora genomes using comparative genomics revels a genus with tremendous synthesis potential of carbohydrate active enzymes and secondary metabolites.</title>
        <authorList>
            <person name="Sorensen T."/>
        </authorList>
    </citation>
    <scope>NUCLEOTIDE SEQUENCE [LARGE SCALE GENOMIC DNA]</scope>
    <source>
        <strain evidence="8 9">CBS 20057</strain>
    </source>
</reference>
<organism evidence="8 9">
    <name type="scientific">Apiospora marii</name>
    <dbReference type="NCBI Taxonomy" id="335849"/>
    <lineage>
        <taxon>Eukaryota</taxon>
        <taxon>Fungi</taxon>
        <taxon>Dikarya</taxon>
        <taxon>Ascomycota</taxon>
        <taxon>Pezizomycotina</taxon>
        <taxon>Sordariomycetes</taxon>
        <taxon>Xylariomycetidae</taxon>
        <taxon>Amphisphaeriales</taxon>
        <taxon>Apiosporaceae</taxon>
        <taxon>Apiospora</taxon>
    </lineage>
</organism>
<name>A0ABR1R972_9PEZI</name>
<evidence type="ECO:0000256" key="4">
    <source>
        <dbReference type="ARBA" id="ARBA00023136"/>
    </source>
</evidence>
<sequence>MVAIAATGPPEVVPDRGSALMTLTWVLTALAFVTVALRISFRAKVKKFGWDDLFMVLSMLCFFGWSIALTLYAFRGGTRHIWHVALLCDDNMAAVQLLNWTSQVFGIMGVAAGKISVSALLLAIIRQTEMRWQRMYIWVITITLASVVALSCSILTFAQCSPPRRLWDQRVDGHCIDPLVMSGFGTFTGSFNTFADASLAIIPITIFWSLQNKTAERIQLSIVFSLNILTSICSGIKTQYLAELANRDDLTWATFEIFAWVTAELFLMIVCGTIPTLYPLLRGMRLVVLRLSSKWSASRSDPDPKPDPQFRDPMVLELVTIGGKGYQRPEVNISQKTLLPG</sequence>
<dbReference type="PANTHER" id="PTHR33048:SF47">
    <property type="entry name" value="INTEGRAL MEMBRANE PROTEIN-RELATED"/>
    <property type="match status" value="1"/>
</dbReference>
<keyword evidence="3 6" id="KW-1133">Transmembrane helix</keyword>
<comment type="subcellular location">
    <subcellularLocation>
        <location evidence="1">Membrane</location>
        <topology evidence="1">Multi-pass membrane protein</topology>
    </subcellularLocation>
</comment>
<evidence type="ECO:0000256" key="6">
    <source>
        <dbReference type="SAM" id="Phobius"/>
    </source>
</evidence>